<feature type="transmembrane region" description="Helical" evidence="1">
    <location>
        <begin position="40"/>
        <end position="57"/>
    </location>
</feature>
<evidence type="ECO:0000313" key="3">
    <source>
        <dbReference type="Proteomes" id="UP000050320"/>
    </source>
</evidence>
<feature type="transmembrane region" description="Helical" evidence="1">
    <location>
        <begin position="92"/>
        <end position="114"/>
    </location>
</feature>
<feature type="transmembrane region" description="Helical" evidence="1">
    <location>
        <begin position="243"/>
        <end position="263"/>
    </location>
</feature>
<organism evidence="2 3">
    <name type="scientific">Acidiplasma aeolicum</name>
    <dbReference type="NCBI Taxonomy" id="507754"/>
    <lineage>
        <taxon>Archaea</taxon>
        <taxon>Methanobacteriati</taxon>
        <taxon>Thermoplasmatota</taxon>
        <taxon>Thermoplasmata</taxon>
        <taxon>Thermoplasmatales</taxon>
        <taxon>Ferroplasmaceae</taxon>
        <taxon>Acidiplasma</taxon>
    </lineage>
</organism>
<feature type="transmembrane region" description="Helical" evidence="1">
    <location>
        <begin position="799"/>
        <end position="821"/>
    </location>
</feature>
<accession>A0A0Q0RL54</accession>
<feature type="transmembrane region" description="Helical" evidence="1">
    <location>
        <begin position="15"/>
        <end position="33"/>
    </location>
</feature>
<feature type="transmembrane region" description="Helical" evidence="1">
    <location>
        <begin position="63"/>
        <end position="80"/>
    </location>
</feature>
<name>A0A0Q0RL54_9ARCH</name>
<keyword evidence="1" id="KW-1133">Transmembrane helix</keyword>
<evidence type="ECO:0000313" key="2">
    <source>
        <dbReference type="EMBL" id="KQB36261.1"/>
    </source>
</evidence>
<comment type="caution">
    <text evidence="2">The sequence shown here is derived from an EMBL/GenBank/DDBJ whole genome shotgun (WGS) entry which is preliminary data.</text>
</comment>
<dbReference type="RefSeq" id="WP_055032300.1">
    <property type="nucleotide sequence ID" value="NZ_LKBG01000033.1"/>
</dbReference>
<keyword evidence="1" id="KW-0812">Transmembrane</keyword>
<proteinExistence type="predicted"/>
<gene>
    <name evidence="2" type="ORF">AOG54_07725</name>
</gene>
<reference evidence="2 3" key="1">
    <citation type="submission" date="2015-09" db="EMBL/GenBank/DDBJ databases">
        <title>Heavy metals and arsenic resistance mechanisms in polyextremophilic archaea of the family Ferroplasmaceae.</title>
        <authorList>
            <person name="Bulaev A.G."/>
            <person name="Kanygina A.V."/>
        </authorList>
    </citation>
    <scope>NUCLEOTIDE SEQUENCE [LARGE SCALE GENOMIC DNA]</scope>
    <source>
        <strain evidence="2 3">VT</strain>
    </source>
</reference>
<feature type="transmembrane region" description="Helical" evidence="1">
    <location>
        <begin position="204"/>
        <end position="223"/>
    </location>
</feature>
<feature type="transmembrane region" description="Helical" evidence="1">
    <location>
        <begin position="295"/>
        <end position="312"/>
    </location>
</feature>
<dbReference type="AlphaFoldDB" id="A0A0Q0RL54"/>
<dbReference type="EMBL" id="LKBG01000033">
    <property type="protein sequence ID" value="KQB36261.1"/>
    <property type="molecule type" value="Genomic_DNA"/>
</dbReference>
<keyword evidence="3" id="KW-1185">Reference proteome</keyword>
<protein>
    <submittedName>
        <fullName evidence="2">Uncharacterized protein</fullName>
    </submittedName>
</protein>
<keyword evidence="1" id="KW-0472">Membrane</keyword>
<feature type="transmembrane region" description="Helical" evidence="1">
    <location>
        <begin position="178"/>
        <end position="197"/>
    </location>
</feature>
<dbReference type="Proteomes" id="UP000050320">
    <property type="component" value="Unassembled WGS sequence"/>
</dbReference>
<sequence>MYNPFQITQLAAGDFLVLFYEGFLLLSIFFMLIAINTKKIFNINWLISFFFMFLTIGELEFSYLGIPLYMIIFSSEYFILNRSKFNVKKTIYKIIFYDIIIISIFFLIYMPLILPSYFGSYISLSSNGPIAEPLGEYASFTDSFQGVLFLMPYSYTGEKIGNIATYGLLTNFKMFFNIYLYLLFLCIILLLIFSLIIRAINLKIYFITIIVSALLGSGPHSPLKFIPIYLYEHLPGYPLLNTSYYWDWIVIAPLYSILILIIFSKLSSRKMEIKNVKIKFKFKIFRNVNRIKKPIMIILVILFVSLLVVPIITQDYYFDNGHGIVDRGVYEYNYESMSNQLCALEENQPGGVIFAPPGPEIYKMNSNYCDHATFAYDNYMSFRELSVPSYGSSPSNDTQINCYFYNLLYGNLGGNAKINMGLIMSYLDMKYIVILRNMTQYGNSAFNYSNLHMNKFTGIQRIVNSKNYEIYDSLYTPVSVLYSNKFSIDIGNLYSLNTLEANNYDINHIIQVYSNNINYNNFRFYINNASSIELQNLSYLNYLYLDSVSHETIYPTEYTIQNYSAHFPRYNWANGSHFYAPEVSQLPSSPNNYAITSSEYNNLSIKLDGSNKYNKAFVQIYFSTVAPNTNISIFADKSLVETVNPHIDNSSQDGFLLVPINYNVDNNTILTINSGNTSNGVIPDYWIDAIGNIYLVNSSKYIENKNMINNIINNEHIKIYSYSNASQINHNLNYSLGNITLSNNGYSIKSTNFKFAMVNFPLYSDEKSNFNTIGNGINTIIIENNINRNIHIDVTSYKFWLYGTIIQLVFFTSLITMLLILRYKKYII</sequence>
<evidence type="ECO:0000256" key="1">
    <source>
        <dbReference type="SAM" id="Phobius"/>
    </source>
</evidence>